<dbReference type="InterPro" id="IPR008735">
    <property type="entry name" value="PSP94"/>
</dbReference>
<organism evidence="6 7">
    <name type="scientific">Aldrovandia affinis</name>
    <dbReference type="NCBI Taxonomy" id="143900"/>
    <lineage>
        <taxon>Eukaryota</taxon>
        <taxon>Metazoa</taxon>
        <taxon>Chordata</taxon>
        <taxon>Craniata</taxon>
        <taxon>Vertebrata</taxon>
        <taxon>Euteleostomi</taxon>
        <taxon>Actinopterygii</taxon>
        <taxon>Neopterygii</taxon>
        <taxon>Teleostei</taxon>
        <taxon>Notacanthiformes</taxon>
        <taxon>Halosauridae</taxon>
        <taxon>Aldrovandia</taxon>
    </lineage>
</organism>
<feature type="non-terminal residue" evidence="6">
    <location>
        <position position="1"/>
    </location>
</feature>
<comment type="subcellular location">
    <subcellularLocation>
        <location evidence="1">Secreted</location>
    </subcellularLocation>
</comment>
<feature type="chain" id="PRO_5042045073" description="Beta-microseminoprotein" evidence="5">
    <location>
        <begin position="20"/>
        <end position="170"/>
    </location>
</feature>
<comment type="similarity">
    <text evidence="2">Belongs to the beta-microseminoprotein family.</text>
</comment>
<evidence type="ECO:0008006" key="8">
    <source>
        <dbReference type="Google" id="ProtNLM"/>
    </source>
</evidence>
<sequence length="170" mass="19135">MKCLALALVLCTQLHLLHGACYRKEQMPALVLCTQLHLLHGACYRKEQTSDMTQCQDDVDKTWHPIGSSWRNSACQDCSCGGCCDAFSTPRSFPDDCMMEFDKEECEYKVFKKNDRTQPCHIFGSKHGEEVATYPPSLHQGAHAGGRIGWHGAPCWTHRTGQQGSCWQHC</sequence>
<evidence type="ECO:0000313" key="7">
    <source>
        <dbReference type="Proteomes" id="UP001221898"/>
    </source>
</evidence>
<dbReference type="Pfam" id="PF05825">
    <property type="entry name" value="PSP94"/>
    <property type="match status" value="1"/>
</dbReference>
<dbReference type="GO" id="GO:0005576">
    <property type="term" value="C:extracellular region"/>
    <property type="evidence" value="ECO:0007669"/>
    <property type="project" value="UniProtKB-SubCell"/>
</dbReference>
<gene>
    <name evidence="6" type="ORF">AAFF_G00388810</name>
</gene>
<feature type="signal peptide" evidence="5">
    <location>
        <begin position="1"/>
        <end position="19"/>
    </location>
</feature>
<evidence type="ECO:0000256" key="5">
    <source>
        <dbReference type="SAM" id="SignalP"/>
    </source>
</evidence>
<evidence type="ECO:0000256" key="1">
    <source>
        <dbReference type="ARBA" id="ARBA00004613"/>
    </source>
</evidence>
<dbReference type="PANTHER" id="PTHR10500">
    <property type="entry name" value="BETA-MICROSEMINOPROTEIN"/>
    <property type="match status" value="1"/>
</dbReference>
<comment type="caution">
    <text evidence="6">The sequence shown here is derived from an EMBL/GenBank/DDBJ whole genome shotgun (WGS) entry which is preliminary data.</text>
</comment>
<evidence type="ECO:0000256" key="3">
    <source>
        <dbReference type="ARBA" id="ARBA00022525"/>
    </source>
</evidence>
<dbReference type="EMBL" id="JAINUG010000073">
    <property type="protein sequence ID" value="KAJ8400924.1"/>
    <property type="molecule type" value="Genomic_DNA"/>
</dbReference>
<evidence type="ECO:0000256" key="2">
    <source>
        <dbReference type="ARBA" id="ARBA00010352"/>
    </source>
</evidence>
<name>A0AAD7SEB1_9TELE</name>
<protein>
    <recommendedName>
        <fullName evidence="8">Beta-microseminoprotein</fullName>
    </recommendedName>
</protein>
<reference evidence="6" key="1">
    <citation type="journal article" date="2023" name="Science">
        <title>Genome structures resolve the early diversification of teleost fishes.</title>
        <authorList>
            <person name="Parey E."/>
            <person name="Louis A."/>
            <person name="Montfort J."/>
            <person name="Bouchez O."/>
            <person name="Roques C."/>
            <person name="Iampietro C."/>
            <person name="Lluch J."/>
            <person name="Castinel A."/>
            <person name="Donnadieu C."/>
            <person name="Desvignes T."/>
            <person name="Floi Bucao C."/>
            <person name="Jouanno E."/>
            <person name="Wen M."/>
            <person name="Mejri S."/>
            <person name="Dirks R."/>
            <person name="Jansen H."/>
            <person name="Henkel C."/>
            <person name="Chen W.J."/>
            <person name="Zahm M."/>
            <person name="Cabau C."/>
            <person name="Klopp C."/>
            <person name="Thompson A.W."/>
            <person name="Robinson-Rechavi M."/>
            <person name="Braasch I."/>
            <person name="Lecointre G."/>
            <person name="Bobe J."/>
            <person name="Postlethwait J.H."/>
            <person name="Berthelot C."/>
            <person name="Roest Crollius H."/>
            <person name="Guiguen Y."/>
        </authorList>
    </citation>
    <scope>NUCLEOTIDE SEQUENCE</scope>
    <source>
        <strain evidence="6">NC1722</strain>
    </source>
</reference>
<accession>A0AAD7SEB1</accession>
<keyword evidence="3" id="KW-0964">Secreted</keyword>
<keyword evidence="5" id="KW-0732">Signal</keyword>
<dbReference type="Proteomes" id="UP001221898">
    <property type="component" value="Unassembled WGS sequence"/>
</dbReference>
<evidence type="ECO:0000313" key="6">
    <source>
        <dbReference type="EMBL" id="KAJ8400924.1"/>
    </source>
</evidence>
<dbReference type="AlphaFoldDB" id="A0AAD7SEB1"/>
<evidence type="ECO:0000256" key="4">
    <source>
        <dbReference type="ARBA" id="ARBA00023157"/>
    </source>
</evidence>
<dbReference type="Gene3D" id="2.60.40.1900">
    <property type="entry name" value="Beta-microseminoprotein (PSP94) domain"/>
    <property type="match status" value="1"/>
</dbReference>
<proteinExistence type="inferred from homology"/>
<keyword evidence="4" id="KW-1015">Disulfide bond</keyword>
<keyword evidence="7" id="KW-1185">Reference proteome</keyword>
<dbReference type="PANTHER" id="PTHR10500:SF7">
    <property type="entry name" value="BETA-MICROSEMINOPROTEIN"/>
    <property type="match status" value="1"/>
</dbReference>